<protein>
    <submittedName>
        <fullName evidence="8">TetR/AcrR family transcriptional regulator</fullName>
    </submittedName>
</protein>
<dbReference type="Pfam" id="PF00440">
    <property type="entry name" value="TetR_N"/>
    <property type="match status" value="1"/>
</dbReference>
<name>A0ABT4PLA6_9MYCO</name>
<comment type="caution">
    <text evidence="8">The sequence shown here is derived from an EMBL/GenBank/DDBJ whole genome shotgun (WGS) entry which is preliminary data.</text>
</comment>
<dbReference type="Gene3D" id="1.10.357.10">
    <property type="entry name" value="Tetracycline Repressor, domain 2"/>
    <property type="match status" value="1"/>
</dbReference>
<evidence type="ECO:0000256" key="1">
    <source>
        <dbReference type="ARBA" id="ARBA00022491"/>
    </source>
</evidence>
<feature type="domain" description="HTH tetR-type" evidence="7">
    <location>
        <begin position="39"/>
        <end position="99"/>
    </location>
</feature>
<dbReference type="InterPro" id="IPR036271">
    <property type="entry name" value="Tet_transcr_reg_TetR-rel_C_sf"/>
</dbReference>
<feature type="DNA-binding region" description="H-T-H motif" evidence="5">
    <location>
        <begin position="62"/>
        <end position="81"/>
    </location>
</feature>
<evidence type="ECO:0000313" key="9">
    <source>
        <dbReference type="Proteomes" id="UP001142153"/>
    </source>
</evidence>
<keyword evidence="4" id="KW-0804">Transcription</keyword>
<proteinExistence type="predicted"/>
<evidence type="ECO:0000256" key="6">
    <source>
        <dbReference type="SAM" id="MobiDB-lite"/>
    </source>
</evidence>
<keyword evidence="1" id="KW-0678">Repressor</keyword>
<dbReference type="Proteomes" id="UP001142153">
    <property type="component" value="Unassembled WGS sequence"/>
</dbReference>
<keyword evidence="9" id="KW-1185">Reference proteome</keyword>
<dbReference type="PANTHER" id="PTHR30055:SF175">
    <property type="entry name" value="HTH-TYPE TRANSCRIPTIONAL REPRESSOR KSTR2"/>
    <property type="match status" value="1"/>
</dbReference>
<evidence type="ECO:0000259" key="7">
    <source>
        <dbReference type="PROSITE" id="PS50977"/>
    </source>
</evidence>
<dbReference type="EMBL" id="JAPZPY010000001">
    <property type="protein sequence ID" value="MCZ8377351.1"/>
    <property type="molecule type" value="Genomic_DNA"/>
</dbReference>
<evidence type="ECO:0000256" key="3">
    <source>
        <dbReference type="ARBA" id="ARBA00023125"/>
    </source>
</evidence>
<feature type="region of interest" description="Disordered" evidence="6">
    <location>
        <begin position="1"/>
        <end position="34"/>
    </location>
</feature>
<evidence type="ECO:0000256" key="2">
    <source>
        <dbReference type="ARBA" id="ARBA00023015"/>
    </source>
</evidence>
<gene>
    <name evidence="8" type="ORF">O6P37_00600</name>
</gene>
<dbReference type="SUPFAM" id="SSF48498">
    <property type="entry name" value="Tetracyclin repressor-like, C-terminal domain"/>
    <property type="match status" value="1"/>
</dbReference>
<reference evidence="8" key="1">
    <citation type="submission" date="2022-12" db="EMBL/GenBank/DDBJ databases">
        <authorList>
            <person name="Deng Y."/>
            <person name="Zhang Y.-Q."/>
        </authorList>
    </citation>
    <scope>NUCLEOTIDE SEQUENCE</scope>
    <source>
        <strain evidence="8">CPCC 205372</strain>
    </source>
</reference>
<dbReference type="InterPro" id="IPR041490">
    <property type="entry name" value="KstR2_TetR_C"/>
</dbReference>
<organism evidence="8 9">
    <name type="scientific">Mycobacterium hippophais</name>
    <dbReference type="NCBI Taxonomy" id="3016340"/>
    <lineage>
        <taxon>Bacteria</taxon>
        <taxon>Bacillati</taxon>
        <taxon>Actinomycetota</taxon>
        <taxon>Actinomycetes</taxon>
        <taxon>Mycobacteriales</taxon>
        <taxon>Mycobacteriaceae</taxon>
        <taxon>Mycobacterium</taxon>
    </lineage>
</organism>
<dbReference type="PROSITE" id="PS50977">
    <property type="entry name" value="HTH_TETR_2"/>
    <property type="match status" value="1"/>
</dbReference>
<dbReference type="PANTHER" id="PTHR30055">
    <property type="entry name" value="HTH-TYPE TRANSCRIPTIONAL REGULATOR RUTR"/>
    <property type="match status" value="1"/>
</dbReference>
<accession>A0ABT4PLA6</accession>
<dbReference type="InterPro" id="IPR001647">
    <property type="entry name" value="HTH_TetR"/>
</dbReference>
<keyword evidence="2" id="KW-0805">Transcription regulation</keyword>
<dbReference type="Gene3D" id="1.10.10.60">
    <property type="entry name" value="Homeodomain-like"/>
    <property type="match status" value="1"/>
</dbReference>
<evidence type="ECO:0000256" key="4">
    <source>
        <dbReference type="ARBA" id="ARBA00023163"/>
    </source>
</evidence>
<keyword evidence="3 5" id="KW-0238">DNA-binding</keyword>
<dbReference type="InterPro" id="IPR009057">
    <property type="entry name" value="Homeodomain-like_sf"/>
</dbReference>
<dbReference type="InterPro" id="IPR050109">
    <property type="entry name" value="HTH-type_TetR-like_transc_reg"/>
</dbReference>
<sequence>MTGRSLQRRTEVAGNPGSALPAETDEAVAGRGPTRAKSIAKRQRILDAAAKLLVARGSADFPLQEVANEVGIYAASIYYYFPSREDLINEVIITSLDRYYGRITTAIAALPADSTPLAKVREAIRVSVELSTSADDYSVAYARVIDQDPARIRDEIRRHRRDIRDMWSRLLSEAQAAGEIRPEIDLDLLRHFIAGATHWVTNWYKPGGPNAPGEIADELLDVLLNGVTPAS</sequence>
<dbReference type="SUPFAM" id="SSF46689">
    <property type="entry name" value="Homeodomain-like"/>
    <property type="match status" value="1"/>
</dbReference>
<evidence type="ECO:0000256" key="5">
    <source>
        <dbReference type="PROSITE-ProRule" id="PRU00335"/>
    </source>
</evidence>
<evidence type="ECO:0000313" key="8">
    <source>
        <dbReference type="EMBL" id="MCZ8377351.1"/>
    </source>
</evidence>
<dbReference type="PRINTS" id="PR00455">
    <property type="entry name" value="HTHTETR"/>
</dbReference>
<dbReference type="Pfam" id="PF17932">
    <property type="entry name" value="TetR_C_24"/>
    <property type="match status" value="1"/>
</dbReference>